<dbReference type="GO" id="GO:0005524">
    <property type="term" value="F:ATP binding"/>
    <property type="evidence" value="ECO:0007669"/>
    <property type="project" value="UniProtKB-UniRule"/>
</dbReference>
<dbReference type="AlphaFoldDB" id="A0A507DFH5"/>
<dbReference type="InterPro" id="IPR000219">
    <property type="entry name" value="DH_dom"/>
</dbReference>
<sequence>MASKSSENSKAHIVFTNYDIDNDGFWTESNFKEFLEDLGKGSIGPARTKASFLFLCSTPESKKSLKINASQFAQGLAGLYELNFDPPLADTVPKSTPIHSRNESPAKTDTLASRPTIPAPSTPAPSLHIALNVHKDSRKLSSTFQPPTIPQGANEPKLERILNGRSVEDVSGACKTVRMKKQNVVISPEASDPWELWTRIEKVGEGSYGEIFKCISKISPQIVALKVIDLEKTKDDLDDLLAEVDFQAKCNSPHLARYYGSWMWDSKLTIAMEFLGGGTAEDVLKQIKYTEEHCSYILRECLKGLEYMHTNCKIHRDIKAANILFDNNGCVKLADFGVAAALTSKDQLRNTFVGTPLYMAPEIILSMAYDYKIDIWSLGIMAIELAVGKPPKHDQHPMDILFAIPTSPPPKLEGEFSAEYKDFVNCCLQKTPTTRPSASHLLKHPFVSVDRDRSIIKKELELCRMKRNANKNESAQAKQAAKDDWWQSYNQVTSSQSAAKPNMGPSKKAQATIRADMGEINPSITYGKKRVATPTHKHGGTKVPVMMQPTGGLESPVDAPEYMVPPLPASNPESVSTAFKQGRTEALARRLSLSVPFGGGAPPPALIQTGMVMPGLRKLESVAPAASNVNNSRNSIVSPLMSPISPIFGVFSASKPPSGHDEHIAASSRPQLALHVTPPDAEQMKQRTRAASVGISQQLAMSVVNSVQQPSTLPPGSGHHSQDRSVDEGKRQSKQPALTPSGKKLPAGAVPMLAASAPPPVASMRMTKTESACSIMTMDSGKPLHSDPSISVYFDKPNTYNFVDELISLEYKYIASLQGVMDVYVRPLMIAGGKIAKEDSVKVMFMHLGHLHAFHLEFQAALKEIITTASTEDIDDLLAKAFVLKVSMFERNYGIYGDYLCEALWEIHKNVRDSPKFREFCLHAQMAKECGGKSLLEVMVSPVRRVAQCVSLYEEFARITRRQDMARAVDSLSDLADDLVQAIENCKNLFTVLIQVQDVPPNIIVKAKQQVIISENVERVKMSGNKAKKQGFARLILLNDSVVVVKVLREMHDPFQWTSLFDLREFKPPKPHLQHEELLVRSFLEVSDVEDTSDVKNIMMFQQKVKKGKTFYFSVSTAAAKAQWLSSMKDQEA</sequence>
<keyword evidence="5 10" id="KW-0547">Nucleotide-binding</keyword>
<feature type="region of interest" description="Disordered" evidence="11">
    <location>
        <begin position="708"/>
        <end position="749"/>
    </location>
</feature>
<evidence type="ECO:0000256" key="8">
    <source>
        <dbReference type="ARBA" id="ARBA00047899"/>
    </source>
</evidence>
<evidence type="ECO:0000313" key="16">
    <source>
        <dbReference type="Proteomes" id="UP000317494"/>
    </source>
</evidence>
<dbReference type="Proteomes" id="UP000317494">
    <property type="component" value="Unassembled WGS sequence"/>
</dbReference>
<keyword evidence="7 10" id="KW-0067">ATP-binding</keyword>
<dbReference type="GO" id="GO:0005085">
    <property type="term" value="F:guanyl-nucleotide exchange factor activity"/>
    <property type="evidence" value="ECO:0007669"/>
    <property type="project" value="InterPro"/>
</dbReference>
<comment type="catalytic activity">
    <reaction evidence="9">
        <text>L-seryl-[protein] + ATP = O-phospho-L-seryl-[protein] + ADP + H(+)</text>
        <dbReference type="Rhea" id="RHEA:17989"/>
        <dbReference type="Rhea" id="RHEA-COMP:9863"/>
        <dbReference type="Rhea" id="RHEA-COMP:11604"/>
        <dbReference type="ChEBI" id="CHEBI:15378"/>
        <dbReference type="ChEBI" id="CHEBI:29999"/>
        <dbReference type="ChEBI" id="CHEBI:30616"/>
        <dbReference type="ChEBI" id="CHEBI:83421"/>
        <dbReference type="ChEBI" id="CHEBI:456216"/>
        <dbReference type="EC" id="2.7.11.1"/>
    </reaction>
</comment>
<gene>
    <name evidence="15" type="ORF">SeLEV6574_g00898</name>
    <name evidence="14" type="ORF">SeMB42_g04165</name>
</gene>
<feature type="domain" description="DH" evidence="12">
    <location>
        <begin position="798"/>
        <end position="982"/>
    </location>
</feature>
<keyword evidence="16" id="KW-1185">Reference proteome</keyword>
<dbReference type="OrthoDB" id="248923at2759"/>
<feature type="compositionally biased region" description="Basic and acidic residues" evidence="11">
    <location>
        <begin position="720"/>
        <end position="731"/>
    </location>
</feature>
<dbReference type="InterPro" id="IPR017441">
    <property type="entry name" value="Protein_kinase_ATP_BS"/>
</dbReference>
<protein>
    <recommendedName>
        <fullName evidence="2">non-specific serine/threonine protein kinase</fullName>
        <ecNumber evidence="2">2.7.11.1</ecNumber>
    </recommendedName>
</protein>
<dbReference type="InterPro" id="IPR000719">
    <property type="entry name" value="Prot_kinase_dom"/>
</dbReference>
<dbReference type="Pfam" id="PF00621">
    <property type="entry name" value="RhoGEF"/>
    <property type="match status" value="1"/>
</dbReference>
<evidence type="ECO:0000313" key="15">
    <source>
        <dbReference type="EMBL" id="TPX50412.1"/>
    </source>
</evidence>
<dbReference type="Gene3D" id="3.30.200.20">
    <property type="entry name" value="Phosphorylase Kinase, domain 1"/>
    <property type="match status" value="1"/>
</dbReference>
<evidence type="ECO:0000256" key="4">
    <source>
        <dbReference type="ARBA" id="ARBA00022679"/>
    </source>
</evidence>
<name>A0A507DFH5_9FUNG</name>
<organism evidence="15 17">
    <name type="scientific">Synchytrium endobioticum</name>
    <dbReference type="NCBI Taxonomy" id="286115"/>
    <lineage>
        <taxon>Eukaryota</taxon>
        <taxon>Fungi</taxon>
        <taxon>Fungi incertae sedis</taxon>
        <taxon>Chytridiomycota</taxon>
        <taxon>Chytridiomycota incertae sedis</taxon>
        <taxon>Chytridiomycetes</taxon>
        <taxon>Synchytriales</taxon>
        <taxon>Synchytriaceae</taxon>
        <taxon>Synchytrium</taxon>
    </lineage>
</organism>
<evidence type="ECO:0000256" key="11">
    <source>
        <dbReference type="SAM" id="MobiDB-lite"/>
    </source>
</evidence>
<dbReference type="VEuPathDB" id="FungiDB:SeMB42_g04165"/>
<comment type="similarity">
    <text evidence="1">Belongs to the protein kinase superfamily. STE Ser/Thr protein kinase family. STE20 subfamily.</text>
</comment>
<proteinExistence type="inferred from homology"/>
<evidence type="ECO:0000256" key="5">
    <source>
        <dbReference type="ARBA" id="ARBA00022741"/>
    </source>
</evidence>
<keyword evidence="4" id="KW-0808">Transferase</keyword>
<comment type="caution">
    <text evidence="15">The sequence shown here is derived from an EMBL/GenBank/DDBJ whole genome shotgun (WGS) entry which is preliminary data.</text>
</comment>
<dbReference type="PANTHER" id="PTHR48012">
    <property type="entry name" value="STERILE20-LIKE KINASE, ISOFORM B-RELATED"/>
    <property type="match status" value="1"/>
</dbReference>
<evidence type="ECO:0000256" key="3">
    <source>
        <dbReference type="ARBA" id="ARBA00022527"/>
    </source>
</evidence>
<feature type="domain" description="Protein kinase" evidence="13">
    <location>
        <begin position="197"/>
        <end position="447"/>
    </location>
</feature>
<dbReference type="Proteomes" id="UP000320475">
    <property type="component" value="Unassembled WGS sequence"/>
</dbReference>
<dbReference type="PANTHER" id="PTHR48012:SF10">
    <property type="entry name" value="FI20177P1"/>
    <property type="match status" value="1"/>
</dbReference>
<evidence type="ECO:0000256" key="7">
    <source>
        <dbReference type="ARBA" id="ARBA00022840"/>
    </source>
</evidence>
<dbReference type="Gene3D" id="1.10.510.10">
    <property type="entry name" value="Transferase(Phosphotransferase) domain 1"/>
    <property type="match status" value="1"/>
</dbReference>
<evidence type="ECO:0000259" key="12">
    <source>
        <dbReference type="PROSITE" id="PS50010"/>
    </source>
</evidence>
<evidence type="ECO:0000313" key="14">
    <source>
        <dbReference type="EMBL" id="TPX44936.1"/>
    </source>
</evidence>
<evidence type="ECO:0000256" key="10">
    <source>
        <dbReference type="PROSITE-ProRule" id="PRU10141"/>
    </source>
</evidence>
<dbReference type="GO" id="GO:0004674">
    <property type="term" value="F:protein serine/threonine kinase activity"/>
    <property type="evidence" value="ECO:0007669"/>
    <property type="project" value="UniProtKB-KW"/>
</dbReference>
<dbReference type="EMBL" id="QEAN01000163">
    <property type="protein sequence ID" value="TPX44936.1"/>
    <property type="molecule type" value="Genomic_DNA"/>
</dbReference>
<keyword evidence="6" id="KW-0418">Kinase</keyword>
<dbReference type="EMBL" id="QEAM01000018">
    <property type="protein sequence ID" value="TPX50412.1"/>
    <property type="molecule type" value="Genomic_DNA"/>
</dbReference>
<dbReference type="Gene3D" id="1.20.900.10">
    <property type="entry name" value="Dbl homology (DH) domain"/>
    <property type="match status" value="1"/>
</dbReference>
<dbReference type="SUPFAM" id="SSF56112">
    <property type="entry name" value="Protein kinase-like (PK-like)"/>
    <property type="match status" value="1"/>
</dbReference>
<evidence type="ECO:0000256" key="1">
    <source>
        <dbReference type="ARBA" id="ARBA00008874"/>
    </source>
</evidence>
<dbReference type="STRING" id="286115.A0A507DFH5"/>
<evidence type="ECO:0000313" key="17">
    <source>
        <dbReference type="Proteomes" id="UP000320475"/>
    </source>
</evidence>
<comment type="catalytic activity">
    <reaction evidence="8">
        <text>L-threonyl-[protein] + ATP = O-phospho-L-threonyl-[protein] + ADP + H(+)</text>
        <dbReference type="Rhea" id="RHEA:46608"/>
        <dbReference type="Rhea" id="RHEA-COMP:11060"/>
        <dbReference type="Rhea" id="RHEA-COMP:11605"/>
        <dbReference type="ChEBI" id="CHEBI:15378"/>
        <dbReference type="ChEBI" id="CHEBI:30013"/>
        <dbReference type="ChEBI" id="CHEBI:30616"/>
        <dbReference type="ChEBI" id="CHEBI:61977"/>
        <dbReference type="ChEBI" id="CHEBI:456216"/>
        <dbReference type="EC" id="2.7.11.1"/>
    </reaction>
</comment>
<dbReference type="Gene3D" id="2.30.29.30">
    <property type="entry name" value="Pleckstrin-homology domain (PH domain)/Phosphotyrosine-binding domain (PTB)"/>
    <property type="match status" value="1"/>
</dbReference>
<evidence type="ECO:0000256" key="9">
    <source>
        <dbReference type="ARBA" id="ARBA00048679"/>
    </source>
</evidence>
<dbReference type="InterPro" id="IPR011009">
    <property type="entry name" value="Kinase-like_dom_sf"/>
</dbReference>
<dbReference type="InterPro" id="IPR011993">
    <property type="entry name" value="PH-like_dom_sf"/>
</dbReference>
<feature type="region of interest" description="Disordered" evidence="11">
    <location>
        <begin position="91"/>
        <end position="125"/>
    </location>
</feature>
<dbReference type="SMART" id="SM00325">
    <property type="entry name" value="RhoGEF"/>
    <property type="match status" value="1"/>
</dbReference>
<dbReference type="Pfam" id="PF00069">
    <property type="entry name" value="Pkinase"/>
    <property type="match status" value="1"/>
</dbReference>
<dbReference type="PROSITE" id="PS50011">
    <property type="entry name" value="PROTEIN_KINASE_DOM"/>
    <property type="match status" value="1"/>
</dbReference>
<dbReference type="EC" id="2.7.11.1" evidence="2"/>
<accession>A0A507DFH5</accession>
<keyword evidence="3" id="KW-0723">Serine/threonine-protein kinase</keyword>
<evidence type="ECO:0000256" key="2">
    <source>
        <dbReference type="ARBA" id="ARBA00012513"/>
    </source>
</evidence>
<reference evidence="16 17" key="1">
    <citation type="journal article" date="2019" name="Sci. Rep.">
        <title>Comparative genomics of chytrid fungi reveal insights into the obligate biotrophic and pathogenic lifestyle of Synchytrium endobioticum.</title>
        <authorList>
            <person name="van de Vossenberg B.T.L.H."/>
            <person name="Warris S."/>
            <person name="Nguyen H.D.T."/>
            <person name="van Gent-Pelzer M.P.E."/>
            <person name="Joly D.L."/>
            <person name="van de Geest H.C."/>
            <person name="Bonants P.J.M."/>
            <person name="Smith D.S."/>
            <person name="Levesque C.A."/>
            <person name="van der Lee T.A.J."/>
        </authorList>
    </citation>
    <scope>NUCLEOTIDE SEQUENCE [LARGE SCALE GENOMIC DNA]</scope>
    <source>
        <strain evidence="15 17">LEV6574</strain>
        <strain evidence="14 16">MB42</strain>
    </source>
</reference>
<dbReference type="PROSITE" id="PS00107">
    <property type="entry name" value="PROTEIN_KINASE_ATP"/>
    <property type="match status" value="1"/>
</dbReference>
<evidence type="ECO:0000259" key="13">
    <source>
        <dbReference type="PROSITE" id="PS50011"/>
    </source>
</evidence>
<dbReference type="InterPro" id="IPR035899">
    <property type="entry name" value="DBL_dom_sf"/>
</dbReference>
<evidence type="ECO:0000256" key="6">
    <source>
        <dbReference type="ARBA" id="ARBA00022777"/>
    </source>
</evidence>
<dbReference type="SMART" id="SM00220">
    <property type="entry name" value="S_TKc"/>
    <property type="match status" value="1"/>
</dbReference>
<dbReference type="PROSITE" id="PS50010">
    <property type="entry name" value="DH_2"/>
    <property type="match status" value="1"/>
</dbReference>
<dbReference type="GO" id="GO:0005737">
    <property type="term" value="C:cytoplasm"/>
    <property type="evidence" value="ECO:0007669"/>
    <property type="project" value="TreeGrafter"/>
</dbReference>
<feature type="binding site" evidence="10">
    <location>
        <position position="226"/>
    </location>
    <ligand>
        <name>ATP</name>
        <dbReference type="ChEBI" id="CHEBI:30616"/>
    </ligand>
</feature>
<dbReference type="InterPro" id="IPR050629">
    <property type="entry name" value="STE20/SPS1-PAK"/>
</dbReference>
<dbReference type="SUPFAM" id="SSF48065">
    <property type="entry name" value="DBL homology domain (DH-domain)"/>
    <property type="match status" value="1"/>
</dbReference>